<dbReference type="Pfam" id="PF17833">
    <property type="entry name" value="pre-PUA_NIP7"/>
    <property type="match status" value="1"/>
</dbReference>
<feature type="domain" description="UPF0113" evidence="1">
    <location>
        <begin position="79"/>
        <end position="144"/>
    </location>
</feature>
<evidence type="ECO:0008006" key="5">
    <source>
        <dbReference type="Google" id="ProtNLM"/>
    </source>
</evidence>
<proteinExistence type="predicted"/>
<dbReference type="GeneTree" id="ENSGT00950000182971"/>
<evidence type="ECO:0000313" key="3">
    <source>
        <dbReference type="Ensembl" id="ENSRROP00000043364.1"/>
    </source>
</evidence>
<dbReference type="Pfam" id="PF03657">
    <property type="entry name" value="UPF0113"/>
    <property type="match status" value="1"/>
</dbReference>
<sequence>MRTLTEEVTHVMFKKIGKYIRETLQLLVYQCDGTYCFWLHNDQVYYVREIMKLDANISGDKLVSLGTSLNYLAPYANYKVWIKPGAEQSFLFGNHVLKYGLGRITENTSQYWGVVVYSMADIPLVDPVVIVVHHQADIGEYARHEEALTYNEVIARTDSCVEGPSFVSCVCVDSTSMLNFVNTVASSGTS</sequence>
<dbReference type="Gene3D" id="2.30.130.10">
    <property type="entry name" value="PUA domain"/>
    <property type="match status" value="1"/>
</dbReference>
<name>A0A2K6RQQ5_RHIRO</name>
<dbReference type="GO" id="GO:0003723">
    <property type="term" value="F:RNA binding"/>
    <property type="evidence" value="ECO:0007669"/>
    <property type="project" value="InterPro"/>
</dbReference>
<organism evidence="3 4">
    <name type="scientific">Rhinopithecus roxellana</name>
    <name type="common">Golden snub-nosed monkey</name>
    <name type="synonym">Pygathrix roxellana</name>
    <dbReference type="NCBI Taxonomy" id="61622"/>
    <lineage>
        <taxon>Eukaryota</taxon>
        <taxon>Metazoa</taxon>
        <taxon>Chordata</taxon>
        <taxon>Craniata</taxon>
        <taxon>Vertebrata</taxon>
        <taxon>Euteleostomi</taxon>
        <taxon>Mammalia</taxon>
        <taxon>Eutheria</taxon>
        <taxon>Euarchontoglires</taxon>
        <taxon>Primates</taxon>
        <taxon>Haplorrhini</taxon>
        <taxon>Catarrhini</taxon>
        <taxon>Cercopithecidae</taxon>
        <taxon>Colobinae</taxon>
        <taxon>Rhinopithecus</taxon>
    </lineage>
</organism>
<dbReference type="InterPro" id="IPR036974">
    <property type="entry name" value="PUA_sf"/>
</dbReference>
<dbReference type="InterPro" id="IPR005155">
    <property type="entry name" value="UPF0113_PUA"/>
</dbReference>
<dbReference type="Proteomes" id="UP000233200">
    <property type="component" value="Unplaced"/>
</dbReference>
<protein>
    <recommendedName>
        <fullName evidence="5">60S ribosome subunit biogenesis protein NIP7 homolog</fullName>
    </recommendedName>
</protein>
<evidence type="ECO:0000313" key="4">
    <source>
        <dbReference type="Proteomes" id="UP000233200"/>
    </source>
</evidence>
<dbReference type="Gene3D" id="3.10.450.220">
    <property type="match status" value="1"/>
</dbReference>
<reference evidence="3" key="2">
    <citation type="submission" date="2025-09" db="UniProtKB">
        <authorList>
            <consortium name="Ensembl"/>
        </authorList>
    </citation>
    <scope>IDENTIFICATION</scope>
</reference>
<dbReference type="Ensembl" id="ENSRROT00000067875.1">
    <property type="protein sequence ID" value="ENSRROP00000043364.1"/>
    <property type="gene ID" value="ENSRROG00000044739.1"/>
</dbReference>
<dbReference type="InterPro" id="IPR055359">
    <property type="entry name" value="Nip7_N_euk"/>
</dbReference>
<dbReference type="SUPFAM" id="SSF88697">
    <property type="entry name" value="PUA domain-like"/>
    <property type="match status" value="1"/>
</dbReference>
<keyword evidence="4" id="KW-1185">Reference proteome</keyword>
<evidence type="ECO:0000259" key="1">
    <source>
        <dbReference type="Pfam" id="PF03657"/>
    </source>
</evidence>
<dbReference type="SUPFAM" id="SSF88802">
    <property type="entry name" value="Pre-PUA domain"/>
    <property type="match status" value="1"/>
</dbReference>
<feature type="domain" description="60S ribosome subunit biogenesis protein NIP7 pre-PUA" evidence="2">
    <location>
        <begin position="1"/>
        <end position="69"/>
    </location>
</feature>
<dbReference type="STRING" id="61622.ENSRROP00000043364"/>
<accession>A0A2K6RQQ5</accession>
<dbReference type="InterPro" id="IPR040598">
    <property type="entry name" value="NIP7_N"/>
</dbReference>
<evidence type="ECO:0000259" key="2">
    <source>
        <dbReference type="Pfam" id="PF17833"/>
    </source>
</evidence>
<dbReference type="CDD" id="cd21151">
    <property type="entry name" value="PUA_Nip7-like"/>
    <property type="match status" value="1"/>
</dbReference>
<dbReference type="PROSITE" id="PS50890">
    <property type="entry name" value="PUA"/>
    <property type="match status" value="1"/>
</dbReference>
<dbReference type="OMA" id="YYVREIM"/>
<reference evidence="3" key="1">
    <citation type="submission" date="2025-08" db="UniProtKB">
        <authorList>
            <consortium name="Ensembl"/>
        </authorList>
    </citation>
    <scope>IDENTIFICATION</scope>
</reference>
<dbReference type="AlphaFoldDB" id="A0A2K6RQQ5"/>
<dbReference type="CDD" id="cd21146">
    <property type="entry name" value="Nip7_N_euk"/>
    <property type="match status" value="1"/>
</dbReference>
<dbReference type="InterPro" id="IPR015947">
    <property type="entry name" value="PUA-like_sf"/>
</dbReference>